<evidence type="ECO:0000256" key="1">
    <source>
        <dbReference type="ARBA" id="ARBA00022553"/>
    </source>
</evidence>
<keyword evidence="5" id="KW-1185">Reference proteome</keyword>
<feature type="region of interest" description="Disordered" evidence="2">
    <location>
        <begin position="459"/>
        <end position="480"/>
    </location>
</feature>
<evidence type="ECO:0000313" key="4">
    <source>
        <dbReference type="EMBL" id="KAJ8408343.1"/>
    </source>
</evidence>
<reference evidence="4" key="1">
    <citation type="journal article" date="2023" name="Science">
        <title>Genome structures resolve the early diversification of teleost fishes.</title>
        <authorList>
            <person name="Parey E."/>
            <person name="Louis A."/>
            <person name="Montfort J."/>
            <person name="Bouchez O."/>
            <person name="Roques C."/>
            <person name="Iampietro C."/>
            <person name="Lluch J."/>
            <person name="Castinel A."/>
            <person name="Donnadieu C."/>
            <person name="Desvignes T."/>
            <person name="Floi Bucao C."/>
            <person name="Jouanno E."/>
            <person name="Wen M."/>
            <person name="Mejri S."/>
            <person name="Dirks R."/>
            <person name="Jansen H."/>
            <person name="Henkel C."/>
            <person name="Chen W.J."/>
            <person name="Zahm M."/>
            <person name="Cabau C."/>
            <person name="Klopp C."/>
            <person name="Thompson A.W."/>
            <person name="Robinson-Rechavi M."/>
            <person name="Braasch I."/>
            <person name="Lecointre G."/>
            <person name="Bobe J."/>
            <person name="Postlethwait J.H."/>
            <person name="Berthelot C."/>
            <person name="Roest Crollius H."/>
            <person name="Guiguen Y."/>
        </authorList>
    </citation>
    <scope>NUCLEOTIDE SEQUENCE</scope>
    <source>
        <strain evidence="4">NC1722</strain>
    </source>
</reference>
<feature type="compositionally biased region" description="Pro residues" evidence="2">
    <location>
        <begin position="259"/>
        <end position="268"/>
    </location>
</feature>
<feature type="domain" description="Helically-extended SH3" evidence="3">
    <location>
        <begin position="488"/>
        <end position="577"/>
    </location>
</feature>
<dbReference type="EMBL" id="JAINUG010000035">
    <property type="protein sequence ID" value="KAJ8408343.1"/>
    <property type="molecule type" value="Genomic_DNA"/>
</dbReference>
<dbReference type="InterPro" id="IPR043443">
    <property type="entry name" value="FYB1/2-like"/>
</dbReference>
<feature type="compositionally biased region" description="Basic and acidic residues" evidence="2">
    <location>
        <begin position="303"/>
        <end position="344"/>
    </location>
</feature>
<proteinExistence type="predicted"/>
<dbReference type="GO" id="GO:0005886">
    <property type="term" value="C:plasma membrane"/>
    <property type="evidence" value="ECO:0007669"/>
    <property type="project" value="InterPro"/>
</dbReference>
<dbReference type="AlphaFoldDB" id="A0AAD7WTD4"/>
<feature type="compositionally biased region" description="Pro residues" evidence="2">
    <location>
        <begin position="95"/>
        <end position="108"/>
    </location>
</feature>
<dbReference type="GO" id="GO:0072659">
    <property type="term" value="P:protein localization to plasma membrane"/>
    <property type="evidence" value="ECO:0007669"/>
    <property type="project" value="TreeGrafter"/>
</dbReference>
<protein>
    <recommendedName>
        <fullName evidence="3">Helically-extended SH3 domain-containing protein</fullName>
    </recommendedName>
</protein>
<comment type="caution">
    <text evidence="4">The sequence shown here is derived from an EMBL/GenBank/DDBJ whole genome shotgun (WGS) entry which is preliminary data.</text>
</comment>
<dbReference type="GO" id="GO:0050852">
    <property type="term" value="P:T cell receptor signaling pathway"/>
    <property type="evidence" value="ECO:0007669"/>
    <property type="project" value="TreeGrafter"/>
</dbReference>
<evidence type="ECO:0000259" key="3">
    <source>
        <dbReference type="Pfam" id="PF14603"/>
    </source>
</evidence>
<dbReference type="SUPFAM" id="SSF50044">
    <property type="entry name" value="SH3-domain"/>
    <property type="match status" value="2"/>
</dbReference>
<feature type="domain" description="Helically-extended SH3" evidence="3">
    <location>
        <begin position="340"/>
        <end position="415"/>
    </location>
</feature>
<feature type="compositionally biased region" description="Low complexity" evidence="2">
    <location>
        <begin position="212"/>
        <end position="223"/>
    </location>
</feature>
<dbReference type="InterPro" id="IPR036028">
    <property type="entry name" value="SH3-like_dom_sf"/>
</dbReference>
<name>A0AAD7WTD4_9TELE</name>
<dbReference type="Proteomes" id="UP001221898">
    <property type="component" value="Unassembled WGS sequence"/>
</dbReference>
<feature type="region of interest" description="Disordered" evidence="2">
    <location>
        <begin position="17"/>
        <end position="124"/>
    </location>
</feature>
<organism evidence="4 5">
    <name type="scientific">Aldrovandia affinis</name>
    <dbReference type="NCBI Taxonomy" id="143900"/>
    <lineage>
        <taxon>Eukaryota</taxon>
        <taxon>Metazoa</taxon>
        <taxon>Chordata</taxon>
        <taxon>Craniata</taxon>
        <taxon>Vertebrata</taxon>
        <taxon>Euteleostomi</taxon>
        <taxon>Actinopterygii</taxon>
        <taxon>Neopterygii</taxon>
        <taxon>Teleostei</taxon>
        <taxon>Notacanthiformes</taxon>
        <taxon>Halosauridae</taxon>
        <taxon>Aldrovandia</taxon>
    </lineage>
</organism>
<sequence length="589" mass="64805">MESVDVKALRDRFHAQTGMAAVGGGGGSPRPLLPGAGRAGPPPPMGFNSSVNGAARARASPTGPKPLPGLRSFPDPHRYPKPPPPAPEAPASLRPLPPSGVFPRPPPSHRGDYREISGALPGGVRATGEMLQSIMLKQDGPVPKQVSPAAALMRSQRSMTEVPPLRRNLPPEGPRPVKPKRPPYVNLDSLKRPHAPFVPLPGRPMLGGPHGGSSPSLPGSVSPSGPPRLPAKYGSLAQQHSTIHDQEDDQDTYDDIDVLPPPPPPPPKLKGNREDSWTDPGSTQGDEESGDSEIYEPIDEPDEPPKLVSTDKKRKEDARRQLELKKKEQREKQKKDNENRKRFKLTDPVEVLHMARVRHNWQGGKNDLRVWQGDSVEIIRVKNNPEGKWLARTLAGTYGYISNTCIDVDYEEVKRSILSKKAIVSPPPPPPVQDDFYDDVGSSNQLSSSLDLDTEDVYDDVDEFPLPPPEASLDPKKTKIQEKEEKDFRKKFKFEGPIEVLYNMMVDPNASIKKGGGKDLSLNHGEILDVIHIVSDKKALCRNDQGKFGYVPRSILLQAEGDIYDDIDNQADVYDNDSDLKITDLKRRP</sequence>
<dbReference type="Pfam" id="PF14603">
    <property type="entry name" value="hSH3"/>
    <property type="match status" value="2"/>
</dbReference>
<dbReference type="FunFam" id="2.30.30.40:FF:000307">
    <property type="entry name" value="Predicted protein"/>
    <property type="match status" value="1"/>
</dbReference>
<feature type="compositionally biased region" description="Acidic residues" evidence="2">
    <location>
        <begin position="246"/>
        <end position="257"/>
    </location>
</feature>
<feature type="compositionally biased region" description="Acidic residues" evidence="2">
    <location>
        <begin position="285"/>
        <end position="302"/>
    </location>
</feature>
<keyword evidence="1" id="KW-0597">Phosphoprotein</keyword>
<dbReference type="Gene3D" id="2.30.30.40">
    <property type="entry name" value="SH3 Domains"/>
    <property type="match status" value="2"/>
</dbReference>
<gene>
    <name evidence="4" type="ORF">AAFF_G00257570</name>
</gene>
<accession>A0AAD7WTD4</accession>
<evidence type="ECO:0000256" key="2">
    <source>
        <dbReference type="SAM" id="MobiDB-lite"/>
    </source>
</evidence>
<dbReference type="GO" id="GO:0007229">
    <property type="term" value="P:integrin-mediated signaling pathway"/>
    <property type="evidence" value="ECO:0007669"/>
    <property type="project" value="InterPro"/>
</dbReference>
<dbReference type="PANTHER" id="PTHR16830">
    <property type="entry name" value="SH2 CONTAINING ADAPTOR PRAM-1 RELATED"/>
    <property type="match status" value="1"/>
</dbReference>
<feature type="region of interest" description="Disordered" evidence="2">
    <location>
        <begin position="137"/>
        <end position="344"/>
    </location>
</feature>
<evidence type="ECO:0000313" key="5">
    <source>
        <dbReference type="Proteomes" id="UP001221898"/>
    </source>
</evidence>
<dbReference type="PANTHER" id="PTHR16830:SF12">
    <property type="entry name" value="PDZ DOMAIN-CONTAINING PROTEIN"/>
    <property type="match status" value="1"/>
</dbReference>
<dbReference type="InterPro" id="IPR029294">
    <property type="entry name" value="hSH3"/>
</dbReference>